<gene>
    <name evidence="1" type="ORF">AALP_AAs47726U000400</name>
</gene>
<dbReference type="EMBL" id="KL992502">
    <property type="protein sequence ID" value="KFK22110.1"/>
    <property type="molecule type" value="Genomic_DNA"/>
</dbReference>
<reference evidence="2" key="1">
    <citation type="journal article" date="2015" name="Nat. Plants">
        <title>Genome expansion of Arabis alpina linked with retrotransposition and reduced symmetric DNA methylation.</title>
        <authorList>
            <person name="Willing E.M."/>
            <person name="Rawat V."/>
            <person name="Mandakova T."/>
            <person name="Maumus F."/>
            <person name="James G.V."/>
            <person name="Nordstroem K.J."/>
            <person name="Becker C."/>
            <person name="Warthmann N."/>
            <person name="Chica C."/>
            <person name="Szarzynska B."/>
            <person name="Zytnicki M."/>
            <person name="Albani M.C."/>
            <person name="Kiefer C."/>
            <person name="Bergonzi S."/>
            <person name="Castaings L."/>
            <person name="Mateos J.L."/>
            <person name="Berns M.C."/>
            <person name="Bujdoso N."/>
            <person name="Piofczyk T."/>
            <person name="de Lorenzo L."/>
            <person name="Barrero-Sicilia C."/>
            <person name="Mateos I."/>
            <person name="Piednoel M."/>
            <person name="Hagmann J."/>
            <person name="Chen-Min-Tao R."/>
            <person name="Iglesias-Fernandez R."/>
            <person name="Schuster S.C."/>
            <person name="Alonso-Blanco C."/>
            <person name="Roudier F."/>
            <person name="Carbonero P."/>
            <person name="Paz-Ares J."/>
            <person name="Davis S.J."/>
            <person name="Pecinka A."/>
            <person name="Quesneville H."/>
            <person name="Colot V."/>
            <person name="Lysak M.A."/>
            <person name="Weigel D."/>
            <person name="Coupland G."/>
            <person name="Schneeberger K."/>
        </authorList>
    </citation>
    <scope>NUCLEOTIDE SEQUENCE [LARGE SCALE GENOMIC DNA]</scope>
    <source>
        <strain evidence="2">cv. Pajares</strain>
    </source>
</reference>
<proteinExistence type="predicted"/>
<accession>A0A087FWV8</accession>
<dbReference type="Gramene" id="KFK22110">
    <property type="protein sequence ID" value="KFK22110"/>
    <property type="gene ID" value="AALP_AAs47726U000400"/>
</dbReference>
<protein>
    <submittedName>
        <fullName evidence="1">Uncharacterized protein</fullName>
    </submittedName>
</protein>
<organism evidence="1 2">
    <name type="scientific">Arabis alpina</name>
    <name type="common">Alpine rock-cress</name>
    <dbReference type="NCBI Taxonomy" id="50452"/>
    <lineage>
        <taxon>Eukaryota</taxon>
        <taxon>Viridiplantae</taxon>
        <taxon>Streptophyta</taxon>
        <taxon>Embryophyta</taxon>
        <taxon>Tracheophyta</taxon>
        <taxon>Spermatophyta</taxon>
        <taxon>Magnoliopsida</taxon>
        <taxon>eudicotyledons</taxon>
        <taxon>Gunneridae</taxon>
        <taxon>Pentapetalae</taxon>
        <taxon>rosids</taxon>
        <taxon>malvids</taxon>
        <taxon>Brassicales</taxon>
        <taxon>Brassicaceae</taxon>
        <taxon>Arabideae</taxon>
        <taxon>Arabis</taxon>
    </lineage>
</organism>
<sequence>MLCPRSCSPSHFSSEGLALRATLLAMPSSPKVENCCEATCRSPSFLALAIACRVLSSSVSSVSGTTLLARRADRPSVGAVNGFCCRGRLDDRTGVVKLSATGSIRATGFLNRPGSRGRARTSAPMDLSSSVIVPLALFCRSVLSSSASSVALIFCNSSGRSELALGGSVDFSPSRSARAAPAGGGSSRAAWSLLVLPLAWISPSTRSLGAASFGSAIRRSSVIVLWISSRWFFGVRCFQKPPPSSAKLWWWKPA</sequence>
<evidence type="ECO:0000313" key="1">
    <source>
        <dbReference type="EMBL" id="KFK22110.1"/>
    </source>
</evidence>
<dbReference type="AlphaFoldDB" id="A0A087FWV8"/>
<evidence type="ECO:0000313" key="2">
    <source>
        <dbReference type="Proteomes" id="UP000029120"/>
    </source>
</evidence>
<name>A0A087FWV8_ARAAL</name>
<dbReference type="Proteomes" id="UP000029120">
    <property type="component" value="Unassembled WGS sequence"/>
</dbReference>
<keyword evidence="2" id="KW-1185">Reference proteome</keyword>